<dbReference type="Gene3D" id="3.40.120.10">
    <property type="entry name" value="Alpha-D-Glucose-1,6-Bisphosphate, subunit A, domain 3"/>
    <property type="match status" value="3"/>
</dbReference>
<evidence type="ECO:0000259" key="16">
    <source>
        <dbReference type="Pfam" id="PF02878"/>
    </source>
</evidence>
<dbReference type="InterPro" id="IPR016066">
    <property type="entry name" value="A-D-PHexomutase_CS"/>
</dbReference>
<dbReference type="InterPro" id="IPR005846">
    <property type="entry name" value="A-D-PHexomutase_a/b/a-III"/>
</dbReference>
<evidence type="ECO:0000256" key="12">
    <source>
        <dbReference type="ARBA" id="ARBA00041398"/>
    </source>
</evidence>
<comment type="similarity">
    <text evidence="5 14">Belongs to the phosphohexose mutase family.</text>
</comment>
<comment type="caution">
    <text evidence="19">The sequence shown here is derived from an EMBL/GenBank/DDBJ whole genome shotgun (WGS) entry which is preliminary data.</text>
</comment>
<dbReference type="AlphaFoldDB" id="A0AAE3HDT5"/>
<dbReference type="InterPro" id="IPR036900">
    <property type="entry name" value="A-D-PHexomutase_C_sf"/>
</dbReference>
<evidence type="ECO:0000256" key="9">
    <source>
        <dbReference type="ARBA" id="ARBA00022842"/>
    </source>
</evidence>
<dbReference type="CDD" id="cd05799">
    <property type="entry name" value="PGM2"/>
    <property type="match status" value="1"/>
</dbReference>
<feature type="domain" description="Alpha-D-phosphohexomutase alpha/beta/alpha" evidence="16">
    <location>
        <begin position="43"/>
        <end position="179"/>
    </location>
</feature>
<keyword evidence="9 14" id="KW-0460">Magnesium</keyword>
<keyword evidence="20" id="KW-1185">Reference proteome</keyword>
<dbReference type="InterPro" id="IPR016055">
    <property type="entry name" value="A-D-PHexomutase_a/b/a-I/II/III"/>
</dbReference>
<dbReference type="Pfam" id="PF02879">
    <property type="entry name" value="PGM_PMM_II"/>
    <property type="match status" value="1"/>
</dbReference>
<evidence type="ECO:0000256" key="4">
    <source>
        <dbReference type="ARBA" id="ARBA00005189"/>
    </source>
</evidence>
<evidence type="ECO:0000256" key="7">
    <source>
        <dbReference type="ARBA" id="ARBA00022553"/>
    </source>
</evidence>
<dbReference type="Pfam" id="PF00408">
    <property type="entry name" value="PGM_PMM_IV"/>
    <property type="match status" value="1"/>
</dbReference>
<dbReference type="GO" id="GO:0000287">
    <property type="term" value="F:magnesium ion binding"/>
    <property type="evidence" value="ECO:0007669"/>
    <property type="project" value="InterPro"/>
</dbReference>
<evidence type="ECO:0000256" key="2">
    <source>
        <dbReference type="ARBA" id="ARBA00001946"/>
    </source>
</evidence>
<comment type="pathway">
    <text evidence="4">Lipid metabolism.</text>
</comment>
<dbReference type="InterPro" id="IPR005843">
    <property type="entry name" value="A-D-PHexomutase_C"/>
</dbReference>
<comment type="cofactor">
    <cofactor evidence="2">
        <name>Mg(2+)</name>
        <dbReference type="ChEBI" id="CHEBI:18420"/>
    </cofactor>
</comment>
<dbReference type="EC" id="5.4.2.2" evidence="6"/>
<dbReference type="PANTHER" id="PTHR45745">
    <property type="entry name" value="PHOSPHOMANNOMUTASE 45A"/>
    <property type="match status" value="1"/>
</dbReference>
<organism evidence="19 20">
    <name type="scientific">Irregularibacter muris</name>
    <dbReference type="NCBI Taxonomy" id="1796619"/>
    <lineage>
        <taxon>Bacteria</taxon>
        <taxon>Bacillati</taxon>
        <taxon>Bacillota</taxon>
        <taxon>Clostridia</taxon>
        <taxon>Eubacteriales</taxon>
        <taxon>Eubacteriaceae</taxon>
        <taxon>Irregularibacter</taxon>
    </lineage>
</organism>
<dbReference type="SUPFAM" id="SSF53738">
    <property type="entry name" value="Phosphoglucomutase, first 3 domains"/>
    <property type="match status" value="3"/>
</dbReference>
<dbReference type="SUPFAM" id="SSF55957">
    <property type="entry name" value="Phosphoglucomutase, C-terminal domain"/>
    <property type="match status" value="1"/>
</dbReference>
<dbReference type="EMBL" id="JANKAS010000003">
    <property type="protein sequence ID" value="MCR1898286.1"/>
    <property type="molecule type" value="Genomic_DNA"/>
</dbReference>
<reference evidence="19" key="1">
    <citation type="submission" date="2022-07" db="EMBL/GenBank/DDBJ databases">
        <title>Enhanced cultured diversity of the mouse gut microbiota enables custom-made synthetic communities.</title>
        <authorList>
            <person name="Afrizal A."/>
        </authorList>
    </citation>
    <scope>NUCLEOTIDE SEQUENCE</scope>
    <source>
        <strain evidence="19">DSM 28593</strain>
    </source>
</reference>
<dbReference type="GO" id="GO:0004614">
    <property type="term" value="F:phosphoglucomutase activity"/>
    <property type="evidence" value="ECO:0007669"/>
    <property type="project" value="UniProtKB-EC"/>
</dbReference>
<dbReference type="InterPro" id="IPR005845">
    <property type="entry name" value="A-D-PHexomutase_a/b/a-II"/>
</dbReference>
<evidence type="ECO:0000256" key="10">
    <source>
        <dbReference type="ARBA" id="ARBA00023235"/>
    </source>
</evidence>
<dbReference type="Gene3D" id="3.30.310.50">
    <property type="entry name" value="Alpha-D-phosphohexomutase, C-terminal domain"/>
    <property type="match status" value="1"/>
</dbReference>
<evidence type="ECO:0000256" key="3">
    <source>
        <dbReference type="ARBA" id="ARBA00005164"/>
    </source>
</evidence>
<dbReference type="GO" id="GO:0005975">
    <property type="term" value="P:carbohydrate metabolic process"/>
    <property type="evidence" value="ECO:0007669"/>
    <property type="project" value="InterPro"/>
</dbReference>
<protein>
    <recommendedName>
        <fullName evidence="11">Phosphoglucomutase</fullName>
        <ecNumber evidence="6">5.4.2.2</ecNumber>
    </recommendedName>
    <alternativeName>
        <fullName evidence="13">Alpha-phosphoglucomutase</fullName>
    </alternativeName>
    <alternativeName>
        <fullName evidence="12">Glucose phosphomutase</fullName>
    </alternativeName>
</protein>
<accession>A0AAE3HDT5</accession>
<keyword evidence="8 14" id="KW-0479">Metal-binding</keyword>
<comment type="catalytic activity">
    <reaction evidence="1">
        <text>alpha-D-glucose 1-phosphate = alpha-D-glucose 6-phosphate</text>
        <dbReference type="Rhea" id="RHEA:23536"/>
        <dbReference type="ChEBI" id="CHEBI:58225"/>
        <dbReference type="ChEBI" id="CHEBI:58601"/>
        <dbReference type="EC" id="5.4.2.2"/>
    </reaction>
</comment>
<evidence type="ECO:0000256" key="1">
    <source>
        <dbReference type="ARBA" id="ARBA00000443"/>
    </source>
</evidence>
<dbReference type="Proteomes" id="UP001205748">
    <property type="component" value="Unassembled WGS sequence"/>
</dbReference>
<feature type="domain" description="Alpha-D-phosphohexomutase alpha/beta/alpha" evidence="17">
    <location>
        <begin position="212"/>
        <end position="317"/>
    </location>
</feature>
<feature type="domain" description="Alpha-D-phosphohexomutase alpha/beta/alpha" evidence="18">
    <location>
        <begin position="327"/>
        <end position="453"/>
    </location>
</feature>
<gene>
    <name evidence="19" type="ORF">NSA47_04695</name>
</gene>
<comment type="pathway">
    <text evidence="3">Glycolipid metabolism; diglucosyl-diacylglycerol biosynthesis.</text>
</comment>
<feature type="domain" description="Alpha-D-phosphohexomutase C-terminal" evidence="15">
    <location>
        <begin position="518"/>
        <end position="552"/>
    </location>
</feature>
<keyword evidence="10" id="KW-0413">Isomerase</keyword>
<evidence type="ECO:0000256" key="13">
    <source>
        <dbReference type="ARBA" id="ARBA00041467"/>
    </source>
</evidence>
<evidence type="ECO:0000259" key="15">
    <source>
        <dbReference type="Pfam" id="PF00408"/>
    </source>
</evidence>
<evidence type="ECO:0000256" key="8">
    <source>
        <dbReference type="ARBA" id="ARBA00022723"/>
    </source>
</evidence>
<dbReference type="Pfam" id="PF02878">
    <property type="entry name" value="PGM_PMM_I"/>
    <property type="match status" value="1"/>
</dbReference>
<dbReference type="PRINTS" id="PR00509">
    <property type="entry name" value="PGMPMM"/>
</dbReference>
<evidence type="ECO:0000259" key="18">
    <source>
        <dbReference type="Pfam" id="PF02880"/>
    </source>
</evidence>
<evidence type="ECO:0000313" key="20">
    <source>
        <dbReference type="Proteomes" id="UP001205748"/>
    </source>
</evidence>
<evidence type="ECO:0000313" key="19">
    <source>
        <dbReference type="EMBL" id="MCR1898286.1"/>
    </source>
</evidence>
<evidence type="ECO:0000256" key="11">
    <source>
        <dbReference type="ARBA" id="ARBA00039995"/>
    </source>
</evidence>
<evidence type="ECO:0000256" key="5">
    <source>
        <dbReference type="ARBA" id="ARBA00010231"/>
    </source>
</evidence>
<keyword evidence="7" id="KW-0597">Phosphoprotein</keyword>
<evidence type="ECO:0000256" key="6">
    <source>
        <dbReference type="ARBA" id="ARBA00012728"/>
    </source>
</evidence>
<evidence type="ECO:0000256" key="14">
    <source>
        <dbReference type="RuleBase" id="RU004326"/>
    </source>
</evidence>
<dbReference type="InterPro" id="IPR005841">
    <property type="entry name" value="Alpha-D-phosphohexomutase_SF"/>
</dbReference>
<name>A0AAE3HDT5_9FIRM</name>
<dbReference type="GO" id="GO:0006166">
    <property type="term" value="P:purine ribonucleoside salvage"/>
    <property type="evidence" value="ECO:0007669"/>
    <property type="project" value="TreeGrafter"/>
</dbReference>
<dbReference type="PROSITE" id="PS00710">
    <property type="entry name" value="PGM_PMM"/>
    <property type="match status" value="1"/>
</dbReference>
<dbReference type="GO" id="GO:0008973">
    <property type="term" value="F:phosphopentomutase activity"/>
    <property type="evidence" value="ECO:0007669"/>
    <property type="project" value="TreeGrafter"/>
</dbReference>
<evidence type="ECO:0000259" key="17">
    <source>
        <dbReference type="Pfam" id="PF02879"/>
    </source>
</evidence>
<dbReference type="PANTHER" id="PTHR45745:SF1">
    <property type="entry name" value="PHOSPHOGLUCOMUTASE 2B-RELATED"/>
    <property type="match status" value="1"/>
</dbReference>
<dbReference type="InterPro" id="IPR005844">
    <property type="entry name" value="A-D-PHexomutase_a/b/a-I"/>
</dbReference>
<sequence>MGYMDKYNQWMESENIDEATKDELEGIKDDLAEIEDRFYKDLEFGTGGLRGLIGAGTNRMNKYTVGVATQSLANYINSLGKVKKYDGVAIAYDSRNFSPDFAQEAALVLNGNGIKTYLFDGLRSTPELSFAVRHLGCAGGIVVTASHNPPQYNGYKVYSPEGGQLVPEQAKKVIEEVKKVGDFSNIKSIDKDEAVRLGLFNVIGKEVDDVFIETIKTQSLRQEVIQKLAADFKMVYTPLHGTGNIPVQRILKEVGFKNVYVVEEQAKPDGNFPTVEYPNPEEEKAYTLALELAEKENAHLIIATDPDSDRVGVVFRNKKGEYLLLSGNQIGALLTNYIITSQKEKGILPSNGAIIKTIVTSEMGADIAKSFDIQVYDTLTGFKFIGEKMEEFLNTGKNTFIFGYEESYGYLVGNHARDKDAVVSSMLIAEMAAYYYSQDKTLEEILNELYEIYGYFYEDLKSITLEGKAGMEKINDILSYFRKNCPMIWNGKKVCYVEDYLAQKQYNHERNVVKLLGLPKSNVLKFILEDGSWFCMRPSGTEPKIKFYFSTKGESMNAAEKAAHHLMAEVMTVVEGL</sequence>
<dbReference type="RefSeq" id="WP_257529760.1">
    <property type="nucleotide sequence ID" value="NZ_JANKAS010000003.1"/>
</dbReference>
<dbReference type="Pfam" id="PF02880">
    <property type="entry name" value="PGM_PMM_III"/>
    <property type="match status" value="1"/>
</dbReference>
<proteinExistence type="inferred from homology"/>